<dbReference type="EMBL" id="CACRXK020004928">
    <property type="protein sequence ID" value="CAB4004535.1"/>
    <property type="molecule type" value="Genomic_DNA"/>
</dbReference>
<accession>A0A6S7HF53</accession>
<comment type="caution">
    <text evidence="1">The sequence shown here is derived from an EMBL/GenBank/DDBJ whole genome shotgun (WGS) entry which is preliminary data.</text>
</comment>
<dbReference type="Proteomes" id="UP001152795">
    <property type="component" value="Unassembled WGS sequence"/>
</dbReference>
<dbReference type="AlphaFoldDB" id="A0A6S7HF53"/>
<organism evidence="1 2">
    <name type="scientific">Paramuricea clavata</name>
    <name type="common">Red gorgonian</name>
    <name type="synonym">Violescent sea-whip</name>
    <dbReference type="NCBI Taxonomy" id="317549"/>
    <lineage>
        <taxon>Eukaryota</taxon>
        <taxon>Metazoa</taxon>
        <taxon>Cnidaria</taxon>
        <taxon>Anthozoa</taxon>
        <taxon>Octocorallia</taxon>
        <taxon>Malacalcyonacea</taxon>
        <taxon>Plexauridae</taxon>
        <taxon>Paramuricea</taxon>
    </lineage>
</organism>
<protein>
    <submittedName>
        <fullName evidence="1">Uncharacterized protein</fullName>
    </submittedName>
</protein>
<name>A0A6S7HF53_PARCT</name>
<dbReference type="OrthoDB" id="6022395at2759"/>
<proteinExistence type="predicted"/>
<gene>
    <name evidence="1" type="ORF">PACLA_8A004375</name>
</gene>
<reference evidence="1" key="1">
    <citation type="submission" date="2020-04" db="EMBL/GenBank/DDBJ databases">
        <authorList>
            <person name="Alioto T."/>
            <person name="Alioto T."/>
            <person name="Gomez Garrido J."/>
        </authorList>
    </citation>
    <scope>NUCLEOTIDE SEQUENCE</scope>
    <source>
        <strain evidence="1">A484AB</strain>
    </source>
</reference>
<evidence type="ECO:0000313" key="2">
    <source>
        <dbReference type="Proteomes" id="UP001152795"/>
    </source>
</evidence>
<sequence>MAATQDGENVLVENVVQESGEFDKELFLQVLRGNLCLKCSIRKKVFKNLKDSLKNALIKEELYQSLEQLLLHFQPANTSSSSSISDDAKCAKGKCTTTNDQNDPFLDQVTSMDEKMINYLGKMKDKEENER</sequence>
<evidence type="ECO:0000313" key="1">
    <source>
        <dbReference type="EMBL" id="CAB4004535.1"/>
    </source>
</evidence>
<keyword evidence="2" id="KW-1185">Reference proteome</keyword>